<dbReference type="GO" id="GO:0005829">
    <property type="term" value="C:cytosol"/>
    <property type="evidence" value="ECO:0007669"/>
    <property type="project" value="TreeGrafter"/>
</dbReference>
<dbReference type="RefSeq" id="WP_121035417.1">
    <property type="nucleotide sequence ID" value="NZ_RBXT01000001.1"/>
</dbReference>
<proteinExistence type="predicted"/>
<protein>
    <submittedName>
        <fullName evidence="3">Uncharacterized protein YbdZ (MbtH family)</fullName>
    </submittedName>
</protein>
<dbReference type="EMBL" id="RBXT01000001">
    <property type="protein sequence ID" value="RKT79524.1"/>
    <property type="molecule type" value="Genomic_DNA"/>
</dbReference>
<reference evidence="3 4" key="1">
    <citation type="submission" date="2018-10" db="EMBL/GenBank/DDBJ databases">
        <title>Sequencing the genomes of 1000 actinobacteria strains.</title>
        <authorList>
            <person name="Klenk H.-P."/>
        </authorList>
    </citation>
    <scope>NUCLEOTIDE SEQUENCE [LARGE SCALE GENOMIC DNA]</scope>
    <source>
        <strain evidence="3 4">DSM 44267</strain>
    </source>
</reference>
<dbReference type="Gene3D" id="3.90.820.10">
    <property type="entry name" value="Structural Genomics, Unknown Function 30-nov-00 1gh9 Mol_id"/>
    <property type="match status" value="1"/>
</dbReference>
<name>A0A495Y2K6_9MICO</name>
<gene>
    <name evidence="3" type="ORF">DFJ68_2997</name>
</gene>
<dbReference type="Pfam" id="PF03621">
    <property type="entry name" value="MbtH"/>
    <property type="match status" value="1"/>
</dbReference>
<accession>A0A495Y2K6</accession>
<dbReference type="PANTHER" id="PTHR38444:SF1">
    <property type="entry name" value="ENTEROBACTIN BIOSYNTHESIS PROTEIN YBDZ"/>
    <property type="match status" value="1"/>
</dbReference>
<dbReference type="OrthoDB" id="7584480at2"/>
<feature type="compositionally biased region" description="Low complexity" evidence="1">
    <location>
        <begin position="1"/>
        <end position="15"/>
    </location>
</feature>
<dbReference type="Proteomes" id="UP000278440">
    <property type="component" value="Unassembled WGS sequence"/>
</dbReference>
<dbReference type="PANTHER" id="PTHR38444">
    <property type="entry name" value="ENTEROBACTIN BIOSYNTHESIS PROTEIN YBDZ"/>
    <property type="match status" value="1"/>
</dbReference>
<dbReference type="InterPro" id="IPR005153">
    <property type="entry name" value="MbtH-like_dom"/>
</dbReference>
<feature type="domain" description="MbtH-like" evidence="2">
    <location>
        <begin position="35"/>
        <end position="85"/>
    </location>
</feature>
<dbReference type="InterPro" id="IPR037407">
    <property type="entry name" value="MLP_fam"/>
</dbReference>
<feature type="region of interest" description="Disordered" evidence="1">
    <location>
        <begin position="1"/>
        <end position="36"/>
    </location>
</feature>
<dbReference type="SUPFAM" id="SSF160582">
    <property type="entry name" value="MbtH-like"/>
    <property type="match status" value="1"/>
</dbReference>
<evidence type="ECO:0000313" key="4">
    <source>
        <dbReference type="Proteomes" id="UP000278440"/>
    </source>
</evidence>
<evidence type="ECO:0000259" key="2">
    <source>
        <dbReference type="SMART" id="SM00923"/>
    </source>
</evidence>
<dbReference type="InterPro" id="IPR038020">
    <property type="entry name" value="MbtH-like_sf"/>
</dbReference>
<keyword evidence="4" id="KW-1185">Reference proteome</keyword>
<evidence type="ECO:0000313" key="3">
    <source>
        <dbReference type="EMBL" id="RKT79524.1"/>
    </source>
</evidence>
<dbReference type="AlphaFoldDB" id="A0A495Y2K6"/>
<sequence>MSPQNSTPTPQQQADPQDELTPAADGSVEAPHAATGLDDAEGLFHVLVNAEEQYSLWPGAVPVPRGWDVVLESAPRAQCLAHIEAAWTDLRPLSLRQASGTTAG</sequence>
<organism evidence="3 4">
    <name type="scientific">Terracoccus luteus</name>
    <dbReference type="NCBI Taxonomy" id="53356"/>
    <lineage>
        <taxon>Bacteria</taxon>
        <taxon>Bacillati</taxon>
        <taxon>Actinomycetota</taxon>
        <taxon>Actinomycetes</taxon>
        <taxon>Micrococcales</taxon>
        <taxon>Intrasporangiaceae</taxon>
        <taxon>Terracoccus</taxon>
    </lineage>
</organism>
<evidence type="ECO:0000256" key="1">
    <source>
        <dbReference type="SAM" id="MobiDB-lite"/>
    </source>
</evidence>
<dbReference type="SMART" id="SM00923">
    <property type="entry name" value="MbtH"/>
    <property type="match status" value="1"/>
</dbReference>
<comment type="caution">
    <text evidence="3">The sequence shown here is derived from an EMBL/GenBank/DDBJ whole genome shotgun (WGS) entry which is preliminary data.</text>
</comment>
<dbReference type="GO" id="GO:0019290">
    <property type="term" value="P:siderophore biosynthetic process"/>
    <property type="evidence" value="ECO:0007669"/>
    <property type="project" value="TreeGrafter"/>
</dbReference>